<organism evidence="3 4">
    <name type="scientific">Galleria mellonella</name>
    <name type="common">Greater wax moth</name>
    <dbReference type="NCBI Taxonomy" id="7137"/>
    <lineage>
        <taxon>Eukaryota</taxon>
        <taxon>Metazoa</taxon>
        <taxon>Ecdysozoa</taxon>
        <taxon>Arthropoda</taxon>
        <taxon>Hexapoda</taxon>
        <taxon>Insecta</taxon>
        <taxon>Pterygota</taxon>
        <taxon>Neoptera</taxon>
        <taxon>Endopterygota</taxon>
        <taxon>Lepidoptera</taxon>
        <taxon>Glossata</taxon>
        <taxon>Ditrysia</taxon>
        <taxon>Pyraloidea</taxon>
        <taxon>Pyralidae</taxon>
        <taxon>Galleriinae</taxon>
        <taxon>Galleria</taxon>
    </lineage>
</organism>
<keyword evidence="1" id="KW-0732">Signal</keyword>
<keyword evidence="3" id="KW-1185">Reference proteome</keyword>
<dbReference type="Proteomes" id="UP001652740">
    <property type="component" value="Unplaced"/>
</dbReference>
<reference evidence="4" key="1">
    <citation type="submission" date="2025-08" db="UniProtKB">
        <authorList>
            <consortium name="RefSeq"/>
        </authorList>
    </citation>
    <scope>IDENTIFICATION</scope>
    <source>
        <tissue evidence="4">Whole larvae</tissue>
    </source>
</reference>
<evidence type="ECO:0000313" key="4">
    <source>
        <dbReference type="RefSeq" id="XP_052755108.1"/>
    </source>
</evidence>
<dbReference type="Pfam" id="PF17064">
    <property type="entry name" value="QVR"/>
    <property type="match status" value="1"/>
</dbReference>
<sequence>MHLHRMKAVVPVVDCAKSLPDSISKHAFCRKMTQTLLHPDKSPEVRVYRSCGWVKHKRECYTNDNKDHLETVCQCFGDMCNAATSLQYVKVTVLIITANSRQIIFLKTRQHGLRP</sequence>
<dbReference type="InterPro" id="IPR031424">
    <property type="entry name" value="QVR-like"/>
</dbReference>
<gene>
    <name evidence="4" type="primary">LOC128201618</name>
</gene>
<protein>
    <submittedName>
        <fullName evidence="4">Uncharacterized protein LOC128201618</fullName>
    </submittedName>
</protein>
<keyword evidence="2" id="KW-0325">Glycoprotein</keyword>
<name>A0ABM3MVD4_GALME</name>
<evidence type="ECO:0000256" key="2">
    <source>
        <dbReference type="ARBA" id="ARBA00023180"/>
    </source>
</evidence>
<dbReference type="CDD" id="cd00117">
    <property type="entry name" value="TFP"/>
    <property type="match status" value="1"/>
</dbReference>
<evidence type="ECO:0000256" key="1">
    <source>
        <dbReference type="ARBA" id="ARBA00022729"/>
    </source>
</evidence>
<dbReference type="RefSeq" id="XP_052755108.1">
    <property type="nucleotide sequence ID" value="XM_052899148.1"/>
</dbReference>
<evidence type="ECO:0000313" key="3">
    <source>
        <dbReference type="Proteomes" id="UP001652740"/>
    </source>
</evidence>
<dbReference type="GeneID" id="128201618"/>
<proteinExistence type="predicted"/>
<accession>A0ABM3MVD4</accession>